<dbReference type="HOGENOM" id="CLU_000604_1_23_0"/>
<dbReference type="PANTHER" id="PTHR43776:SF7">
    <property type="entry name" value="D,D-DIPEPTIDE TRANSPORT ATP-BINDING PROTEIN DDPF-RELATED"/>
    <property type="match status" value="1"/>
</dbReference>
<dbReference type="Pfam" id="PF00005">
    <property type="entry name" value="ABC_tran"/>
    <property type="match status" value="1"/>
</dbReference>
<dbReference type="eggNOG" id="COG4608">
    <property type="taxonomic scope" value="Bacteria"/>
</dbReference>
<dbReference type="RefSeq" id="WP_008522079.1">
    <property type="nucleotide sequence ID" value="NZ_CM001376.1"/>
</dbReference>
<dbReference type="Proteomes" id="UP000003806">
    <property type="component" value="Chromosome"/>
</dbReference>
<name>H0UME0_9BACT</name>
<accession>H0UME0</accession>
<dbReference type="FunFam" id="3.40.50.300:FF:000016">
    <property type="entry name" value="Oligopeptide ABC transporter ATP-binding component"/>
    <property type="match status" value="1"/>
</dbReference>
<dbReference type="AlphaFoldDB" id="H0UME0"/>
<dbReference type="InterPro" id="IPR017871">
    <property type="entry name" value="ABC_transporter-like_CS"/>
</dbReference>
<dbReference type="PANTHER" id="PTHR43776">
    <property type="entry name" value="TRANSPORT ATP-BINDING PROTEIN"/>
    <property type="match status" value="1"/>
</dbReference>
<dbReference type="InterPro" id="IPR027417">
    <property type="entry name" value="P-loop_NTPase"/>
</dbReference>
<dbReference type="SMART" id="SM00382">
    <property type="entry name" value="AAA"/>
    <property type="match status" value="1"/>
</dbReference>
<dbReference type="Gene3D" id="3.40.50.300">
    <property type="entry name" value="P-loop containing nucleotide triphosphate hydrolases"/>
    <property type="match status" value="1"/>
</dbReference>
<dbReference type="InterPro" id="IPR003439">
    <property type="entry name" value="ABC_transporter-like_ATP-bd"/>
</dbReference>
<keyword evidence="4 6" id="KW-0067">ATP-binding</keyword>
<dbReference type="Pfam" id="PF08352">
    <property type="entry name" value="oligo_HPY"/>
    <property type="match status" value="1"/>
</dbReference>
<keyword evidence="2" id="KW-0813">Transport</keyword>
<gene>
    <name evidence="6" type="ORF">JonanDRAFT_0187</name>
</gene>
<evidence type="ECO:0000313" key="7">
    <source>
        <dbReference type="Proteomes" id="UP000003806"/>
    </source>
</evidence>
<dbReference type="InterPro" id="IPR013563">
    <property type="entry name" value="Oligopep_ABC_C"/>
</dbReference>
<evidence type="ECO:0000256" key="1">
    <source>
        <dbReference type="ARBA" id="ARBA00005417"/>
    </source>
</evidence>
<evidence type="ECO:0000259" key="5">
    <source>
        <dbReference type="PROSITE" id="PS50893"/>
    </source>
</evidence>
<dbReference type="OrthoDB" id="9802772at2"/>
<comment type="similarity">
    <text evidence="1">Belongs to the ABC transporter superfamily.</text>
</comment>
<evidence type="ECO:0000256" key="3">
    <source>
        <dbReference type="ARBA" id="ARBA00022741"/>
    </source>
</evidence>
<keyword evidence="7" id="KW-1185">Reference proteome</keyword>
<keyword evidence="3" id="KW-0547">Nucleotide-binding</keyword>
<dbReference type="GO" id="GO:0015833">
    <property type="term" value="P:peptide transport"/>
    <property type="evidence" value="ECO:0007669"/>
    <property type="project" value="InterPro"/>
</dbReference>
<dbReference type="CDD" id="cd03257">
    <property type="entry name" value="ABC_NikE_OppD_transporters"/>
    <property type="match status" value="1"/>
</dbReference>
<reference evidence="6 7" key="1">
    <citation type="submission" date="2011-11" db="EMBL/GenBank/DDBJ databases">
        <title>The Noncontiguous Finished genome of Jonquetella anthropi DSM 22815.</title>
        <authorList>
            <consortium name="US DOE Joint Genome Institute (JGI-PGF)"/>
            <person name="Lucas S."/>
            <person name="Copeland A."/>
            <person name="Lapidus A."/>
            <person name="Glavina del Rio T."/>
            <person name="Dalin E."/>
            <person name="Tice H."/>
            <person name="Bruce D."/>
            <person name="Goodwin L."/>
            <person name="Pitluck S."/>
            <person name="Peters L."/>
            <person name="Mikhailova N."/>
            <person name="Held B."/>
            <person name="Kyrpides N."/>
            <person name="Mavromatis K."/>
            <person name="Ivanova N."/>
            <person name="Markowitz V."/>
            <person name="Cheng J.-F."/>
            <person name="Hugenholtz P."/>
            <person name="Woyke T."/>
            <person name="Wu D."/>
            <person name="Gronow S."/>
            <person name="Wellnitz S."/>
            <person name="Brambilla E."/>
            <person name="Klenk H.-P."/>
            <person name="Eisen J.A."/>
        </authorList>
    </citation>
    <scope>NUCLEOTIDE SEQUENCE [LARGE SCALE GENOMIC DNA]</scope>
    <source>
        <strain evidence="6 7">DSM 22815</strain>
    </source>
</reference>
<dbReference type="GO" id="GO:0005524">
    <property type="term" value="F:ATP binding"/>
    <property type="evidence" value="ECO:0007669"/>
    <property type="project" value="UniProtKB-KW"/>
</dbReference>
<evidence type="ECO:0000256" key="4">
    <source>
        <dbReference type="ARBA" id="ARBA00022840"/>
    </source>
</evidence>
<dbReference type="InterPro" id="IPR050319">
    <property type="entry name" value="ABC_transp_ATP-bind"/>
</dbReference>
<evidence type="ECO:0000256" key="2">
    <source>
        <dbReference type="ARBA" id="ARBA00022448"/>
    </source>
</evidence>
<organism evidence="6 7">
    <name type="scientific">Jonquetella anthropi DSM 22815</name>
    <dbReference type="NCBI Taxonomy" id="885272"/>
    <lineage>
        <taxon>Bacteria</taxon>
        <taxon>Thermotogati</taxon>
        <taxon>Synergistota</taxon>
        <taxon>Synergistia</taxon>
        <taxon>Synergistales</taxon>
        <taxon>Dethiosulfovibrionaceae</taxon>
        <taxon>Jonquetella</taxon>
    </lineage>
</organism>
<dbReference type="NCBIfam" id="TIGR01727">
    <property type="entry name" value="oligo_HPY"/>
    <property type="match status" value="1"/>
</dbReference>
<evidence type="ECO:0000313" key="6">
    <source>
        <dbReference type="EMBL" id="EHM12613.1"/>
    </source>
</evidence>
<dbReference type="SUPFAM" id="SSF52540">
    <property type="entry name" value="P-loop containing nucleoside triphosphate hydrolases"/>
    <property type="match status" value="1"/>
</dbReference>
<dbReference type="STRING" id="885272.JonanDRAFT_0187"/>
<sequence length="330" mass="36679">MTPLVSVKNLCTWFPAGKGRTVKAVDNVTFDIREGETLGLVGESGCGKTTCGRTVLRLYHPTSGTVTFDGVDVASLSGKKLLAFKKDAQMIFQDPYSSLDPRMTIAELIREGMDVHYRLTGPDRIRRVNDLLQKVGLPQDFANRFPHELSGGQRQRVGIARALALEPRFIVCDEPISALDVSIQAQIVNLLIKLQREEKLTYLFISHDLSMVRHISDRVGIMYLGKLVELGPCDRVFEEALHPYTKALISAIPLAEPGSGGERVKLEGEVPSPINPPSGCAFRTRCRFAKPRCAEVMPQLEPAPGNRTVACHFWRKINGLENWKGDEKRD</sequence>
<dbReference type="GO" id="GO:0016887">
    <property type="term" value="F:ATP hydrolysis activity"/>
    <property type="evidence" value="ECO:0007669"/>
    <property type="project" value="InterPro"/>
</dbReference>
<dbReference type="EMBL" id="CM001376">
    <property type="protein sequence ID" value="EHM12613.1"/>
    <property type="molecule type" value="Genomic_DNA"/>
</dbReference>
<dbReference type="PROSITE" id="PS00211">
    <property type="entry name" value="ABC_TRANSPORTER_1"/>
    <property type="match status" value="1"/>
</dbReference>
<dbReference type="GO" id="GO:0055085">
    <property type="term" value="P:transmembrane transport"/>
    <property type="evidence" value="ECO:0007669"/>
    <property type="project" value="UniProtKB-ARBA"/>
</dbReference>
<proteinExistence type="inferred from homology"/>
<dbReference type="PROSITE" id="PS50893">
    <property type="entry name" value="ABC_TRANSPORTER_2"/>
    <property type="match status" value="1"/>
</dbReference>
<protein>
    <submittedName>
        <fullName evidence="6">Oligopeptide/dipeptide ABC transporter, ATP-binding protein</fullName>
    </submittedName>
</protein>
<feature type="domain" description="ABC transporter" evidence="5">
    <location>
        <begin position="5"/>
        <end position="249"/>
    </location>
</feature>
<dbReference type="InterPro" id="IPR003593">
    <property type="entry name" value="AAA+_ATPase"/>
</dbReference>